<evidence type="ECO:0000313" key="1">
    <source>
        <dbReference type="EMBL" id="GAA4744591.1"/>
    </source>
</evidence>
<dbReference type="EMBL" id="BAABKN010000019">
    <property type="protein sequence ID" value="GAA4744591.1"/>
    <property type="molecule type" value="Genomic_DNA"/>
</dbReference>
<dbReference type="InterPro" id="IPR029063">
    <property type="entry name" value="SAM-dependent_MTases_sf"/>
</dbReference>
<proteinExistence type="predicted"/>
<reference evidence="2" key="1">
    <citation type="journal article" date="2019" name="Int. J. Syst. Evol. Microbiol.">
        <title>The Global Catalogue of Microorganisms (GCM) 10K type strain sequencing project: providing services to taxonomists for standard genome sequencing and annotation.</title>
        <authorList>
            <consortium name="The Broad Institute Genomics Platform"/>
            <consortium name="The Broad Institute Genome Sequencing Center for Infectious Disease"/>
            <person name="Wu L."/>
            <person name="Ma J."/>
        </authorList>
    </citation>
    <scope>NUCLEOTIDE SEQUENCE [LARGE SCALE GENOMIC DNA]</scope>
    <source>
        <strain evidence="2">JCM 18532</strain>
    </source>
</reference>
<dbReference type="SUPFAM" id="SSF53335">
    <property type="entry name" value="S-adenosyl-L-methionine-dependent methyltransferases"/>
    <property type="match status" value="1"/>
</dbReference>
<dbReference type="Gene3D" id="3.40.50.150">
    <property type="entry name" value="Vaccinia Virus protein VP39"/>
    <property type="match status" value="1"/>
</dbReference>
<keyword evidence="2" id="KW-1185">Reference proteome</keyword>
<dbReference type="NCBIfam" id="NF037959">
    <property type="entry name" value="MFS_SpdSyn"/>
    <property type="match status" value="1"/>
</dbReference>
<accession>A0ABP8Z2F0</accession>
<comment type="caution">
    <text evidence="1">The sequence shown here is derived from an EMBL/GenBank/DDBJ whole genome shotgun (WGS) entry which is preliminary data.</text>
</comment>
<name>A0ABP8Z2F0_9ACTN</name>
<organism evidence="1 2">
    <name type="scientific">Nocardioides endophyticus</name>
    <dbReference type="NCBI Taxonomy" id="1353775"/>
    <lineage>
        <taxon>Bacteria</taxon>
        <taxon>Bacillati</taxon>
        <taxon>Actinomycetota</taxon>
        <taxon>Actinomycetes</taxon>
        <taxon>Propionibacteriales</taxon>
        <taxon>Nocardioidaceae</taxon>
        <taxon>Nocardioides</taxon>
    </lineage>
</organism>
<sequence>MVDAEIVPGDRAGTFVLRMSGMDQSCVDLEDPTRIVFDYVRRLADVVDAVAPASTPVRVVHVGGAGLTLPRYVAATRPRSAQVVLEPAAAVTELVRRELPLPRQSGIKVRDVDGRSGVAGLRDSFADLVVVDAFADARVPGSLVTASFAADLLRVVGSSGLVVFNLTDRAPFGWTRRAVASIRTAFPQLLLTAEPATLRARRLGNLVVVASAGAVPLAALQARATTAVSPYRVLDGRAVSDGFGGGTPFSDADAEPSPAPA</sequence>
<evidence type="ECO:0000313" key="2">
    <source>
        <dbReference type="Proteomes" id="UP001499882"/>
    </source>
</evidence>
<protein>
    <submittedName>
        <fullName evidence="1">Fused MFS/spermidine synthase</fullName>
    </submittedName>
</protein>
<gene>
    <name evidence="1" type="ORF">GCM10023350_31630</name>
</gene>
<dbReference type="Proteomes" id="UP001499882">
    <property type="component" value="Unassembled WGS sequence"/>
</dbReference>